<feature type="domain" description="EF-hand" evidence="5">
    <location>
        <begin position="238"/>
        <end position="273"/>
    </location>
</feature>
<evidence type="ECO:0008006" key="8">
    <source>
        <dbReference type="Google" id="ProtNLM"/>
    </source>
</evidence>
<evidence type="ECO:0000256" key="3">
    <source>
        <dbReference type="SAM" id="MobiDB-lite"/>
    </source>
</evidence>
<dbReference type="EMBL" id="CP000589">
    <property type="protein sequence ID" value="ABO98116.1"/>
    <property type="molecule type" value="Genomic_DNA"/>
</dbReference>
<organism evidence="6 7">
    <name type="scientific">Ostreococcus lucimarinus (strain CCE9901)</name>
    <dbReference type="NCBI Taxonomy" id="436017"/>
    <lineage>
        <taxon>Eukaryota</taxon>
        <taxon>Viridiplantae</taxon>
        <taxon>Chlorophyta</taxon>
        <taxon>Mamiellophyceae</taxon>
        <taxon>Mamiellales</taxon>
        <taxon>Bathycoccaceae</taxon>
        <taxon>Ostreococcus</taxon>
    </lineage>
</organism>
<accession>A4S2X8</accession>
<dbReference type="SMART" id="SM00054">
    <property type="entry name" value="EFh"/>
    <property type="match status" value="3"/>
</dbReference>
<dbReference type="HOGENOM" id="CLU_800217_0_0_1"/>
<dbReference type="PROSITE" id="PS50089">
    <property type="entry name" value="ZF_RING_2"/>
    <property type="match status" value="1"/>
</dbReference>
<name>A4S2X8_OSTLU</name>
<dbReference type="OMA" id="LCKERTA"/>
<dbReference type="Pfam" id="PF13202">
    <property type="entry name" value="EF-hand_5"/>
    <property type="match status" value="1"/>
</dbReference>
<dbReference type="OrthoDB" id="496934at2759"/>
<protein>
    <recommendedName>
        <fullName evidence="8">Calmodulin</fullName>
    </recommendedName>
</protein>
<dbReference type="Gramene" id="ABO98116">
    <property type="protein sequence ID" value="ABO98116"/>
    <property type="gene ID" value="OSTLU_33604"/>
</dbReference>
<feature type="compositionally biased region" description="Basic and acidic residues" evidence="3">
    <location>
        <begin position="50"/>
        <end position="64"/>
    </location>
</feature>
<dbReference type="InterPro" id="IPR013083">
    <property type="entry name" value="Znf_RING/FYVE/PHD"/>
</dbReference>
<evidence type="ECO:0000256" key="2">
    <source>
        <dbReference type="PROSITE-ProRule" id="PRU00175"/>
    </source>
</evidence>
<dbReference type="InterPro" id="IPR011992">
    <property type="entry name" value="EF-hand-dom_pair"/>
</dbReference>
<dbReference type="GO" id="GO:0005509">
    <property type="term" value="F:calcium ion binding"/>
    <property type="evidence" value="ECO:0007669"/>
    <property type="project" value="InterPro"/>
</dbReference>
<reference evidence="6 7" key="1">
    <citation type="journal article" date="2007" name="Proc. Natl. Acad. Sci. U.S.A.">
        <title>The tiny eukaryote Ostreococcus provides genomic insights into the paradox of plankton speciation.</title>
        <authorList>
            <person name="Palenik B."/>
            <person name="Grimwood J."/>
            <person name="Aerts A."/>
            <person name="Rouze P."/>
            <person name="Salamov A."/>
            <person name="Putnam N."/>
            <person name="Dupont C."/>
            <person name="Jorgensen R."/>
            <person name="Derelle E."/>
            <person name="Rombauts S."/>
            <person name="Zhou K."/>
            <person name="Otillar R."/>
            <person name="Merchant S.S."/>
            <person name="Podell S."/>
            <person name="Gaasterland T."/>
            <person name="Napoli C."/>
            <person name="Gendler K."/>
            <person name="Manuell A."/>
            <person name="Tai V."/>
            <person name="Vallon O."/>
            <person name="Piganeau G."/>
            <person name="Jancek S."/>
            <person name="Heijde M."/>
            <person name="Jabbari K."/>
            <person name="Bowler C."/>
            <person name="Lohr M."/>
            <person name="Robbens S."/>
            <person name="Werner G."/>
            <person name="Dubchak I."/>
            <person name="Pazour G.J."/>
            <person name="Ren Q."/>
            <person name="Paulsen I."/>
            <person name="Delwiche C."/>
            <person name="Schmutz J."/>
            <person name="Rokhsar D."/>
            <person name="Van de Peer Y."/>
            <person name="Moreau H."/>
            <person name="Grigoriev I.V."/>
        </authorList>
    </citation>
    <scope>NUCLEOTIDE SEQUENCE [LARGE SCALE GENOMIC DNA]</scope>
    <source>
        <strain evidence="6 7">CCE9901</strain>
    </source>
</reference>
<keyword evidence="2" id="KW-0862">Zinc</keyword>
<evidence type="ECO:0000313" key="6">
    <source>
        <dbReference type="EMBL" id="ABO98116.1"/>
    </source>
</evidence>
<keyword evidence="1" id="KW-0106">Calcium</keyword>
<feature type="domain" description="RING-type" evidence="4">
    <location>
        <begin position="90"/>
        <end position="138"/>
    </location>
</feature>
<dbReference type="PROSITE" id="PS00018">
    <property type="entry name" value="EF_HAND_1"/>
    <property type="match status" value="1"/>
</dbReference>
<dbReference type="CDD" id="cd16448">
    <property type="entry name" value="RING-H2"/>
    <property type="match status" value="1"/>
</dbReference>
<evidence type="ECO:0000259" key="4">
    <source>
        <dbReference type="PROSITE" id="PS50089"/>
    </source>
</evidence>
<dbReference type="InterPro" id="IPR002048">
    <property type="entry name" value="EF_hand_dom"/>
</dbReference>
<dbReference type="PROSITE" id="PS50222">
    <property type="entry name" value="EF_HAND_2"/>
    <property type="match status" value="2"/>
</dbReference>
<dbReference type="SUPFAM" id="SSF57850">
    <property type="entry name" value="RING/U-box"/>
    <property type="match status" value="1"/>
</dbReference>
<keyword evidence="2" id="KW-0479">Metal-binding</keyword>
<dbReference type="Gene3D" id="3.30.40.10">
    <property type="entry name" value="Zinc/RING finger domain, C3HC4 (zinc finger)"/>
    <property type="match status" value="1"/>
</dbReference>
<dbReference type="GeneID" id="5003881"/>
<keyword evidence="7" id="KW-1185">Reference proteome</keyword>
<dbReference type="GO" id="GO:0008270">
    <property type="term" value="F:zinc ion binding"/>
    <property type="evidence" value="ECO:0007669"/>
    <property type="project" value="UniProtKB-KW"/>
</dbReference>
<proteinExistence type="predicted"/>
<dbReference type="InterPro" id="IPR001841">
    <property type="entry name" value="Znf_RING"/>
</dbReference>
<dbReference type="Proteomes" id="UP000001568">
    <property type="component" value="Chromosome 9"/>
</dbReference>
<feature type="domain" description="EF-hand" evidence="5">
    <location>
        <begin position="149"/>
        <end position="184"/>
    </location>
</feature>
<dbReference type="KEGG" id="olu:OSTLU_33604"/>
<dbReference type="RefSeq" id="XP_001419823.1">
    <property type="nucleotide sequence ID" value="XM_001419786.1"/>
</dbReference>
<dbReference type="SUPFAM" id="SSF47473">
    <property type="entry name" value="EF-hand"/>
    <property type="match status" value="1"/>
</dbReference>
<evidence type="ECO:0000259" key="5">
    <source>
        <dbReference type="PROSITE" id="PS50222"/>
    </source>
</evidence>
<feature type="region of interest" description="Disordered" evidence="3">
    <location>
        <begin position="46"/>
        <end position="80"/>
    </location>
</feature>
<sequence length="347" mass="38906">MGAALRLPTHTANSNKRQIAQHFAPAIPGVYEPPNDYLHRKNADATTAVLERENERRRSRRSTDDVWCGTSDDEGSARGGLHVSEDHQECGACFEPLCKERTAVFVDESGARTCKHFLHERCARAVCEHIGSVCPICRTAFASARGVPFPTEDANEWFRLCDVDGNGKLDKEQVLTVIRAQIPVDWRKIDKDLGSLWARWDPESSGALGKAQLVGADGLLEFVSKKYPPRLREYKHVPHVTDKRAWFKFWDEDDSGTLEKDEVVRALIKTFGIKDDVAHIQDVRSMVESIWCVFDLDDSGGIDLTEFLLEDGLGDSIMAAFAVDKRAELAQKEDAKASRSPKRPQKK</sequence>
<keyword evidence="2" id="KW-0863">Zinc-finger</keyword>
<dbReference type="STRING" id="436017.A4S2X8"/>
<evidence type="ECO:0000256" key="1">
    <source>
        <dbReference type="ARBA" id="ARBA00022837"/>
    </source>
</evidence>
<dbReference type="InterPro" id="IPR018247">
    <property type="entry name" value="EF_Hand_1_Ca_BS"/>
</dbReference>
<evidence type="ECO:0000313" key="7">
    <source>
        <dbReference type="Proteomes" id="UP000001568"/>
    </source>
</evidence>
<dbReference type="AlphaFoldDB" id="A4S2X8"/>
<dbReference type="Gene3D" id="1.10.238.10">
    <property type="entry name" value="EF-hand"/>
    <property type="match status" value="1"/>
</dbReference>
<gene>
    <name evidence="6" type="ORF">OSTLU_33604</name>
</gene>